<evidence type="ECO:0000313" key="1">
    <source>
        <dbReference type="EMBL" id="AUR01762.1"/>
    </source>
</evidence>
<evidence type="ECO:0000313" key="2">
    <source>
        <dbReference type="Proteomes" id="UP000236447"/>
    </source>
</evidence>
<sequence length="114" mass="12636">METISPVTVLAKVKKDLGEGGRLEVECEETVHKDGSQMRGRWIFFLLSEGEDGETYRSQVVVWKTVEPKAIVTVNGLAAFAKELRITVPDFPLKAGEKGVWRIDEGCSSKSSDH</sequence>
<geneLocation type="plasmid" evidence="2">
    <name>pp88_e</name>
</geneLocation>
<dbReference type="Proteomes" id="UP000236447">
    <property type="component" value="Plasmid pP88_e"/>
</dbReference>
<reference evidence="1 2" key="1">
    <citation type="journal article" date="2017" name="Front. Microbiol.">
        <title>Phaeobacter piscinae sp. nov., a species of the Roseobacter group and potential aquaculture probiont.</title>
        <authorList>
            <person name="Sonnenschein E.C."/>
            <person name="Phippen C.B.W."/>
            <person name="Nielsen K.F."/>
            <person name="Mateiu R.V."/>
            <person name="Melchiorsen J."/>
            <person name="Gram L."/>
            <person name="Overmann J."/>
            <person name="Freese H.M."/>
        </authorList>
    </citation>
    <scope>NUCLEOTIDE SEQUENCE [LARGE SCALE GENOMIC DNA]</scope>
    <source>
        <strain evidence="1 2">P88</strain>
        <plasmid evidence="2">pp88_e</plasmid>
    </source>
</reference>
<accession>A0A2I7KGP1</accession>
<keyword evidence="1" id="KW-0614">Plasmid</keyword>
<dbReference type="RefSeq" id="WP_024099674.1">
    <property type="nucleotide sequence ID" value="NZ_CP010730.1"/>
</dbReference>
<gene>
    <name evidence="1" type="ORF">PhaeoP88_04450</name>
</gene>
<organism evidence="1 2">
    <name type="scientific">Phaeobacter inhibens</name>
    <dbReference type="NCBI Taxonomy" id="221822"/>
    <lineage>
        <taxon>Bacteria</taxon>
        <taxon>Pseudomonadati</taxon>
        <taxon>Pseudomonadota</taxon>
        <taxon>Alphaproteobacteria</taxon>
        <taxon>Rhodobacterales</taxon>
        <taxon>Roseobacteraceae</taxon>
        <taxon>Phaeobacter</taxon>
    </lineage>
</organism>
<protein>
    <submittedName>
        <fullName evidence="1">Uncharacterized protein</fullName>
    </submittedName>
</protein>
<proteinExistence type="predicted"/>
<dbReference type="EMBL" id="CP010730">
    <property type="protein sequence ID" value="AUR01762.1"/>
    <property type="molecule type" value="Genomic_DNA"/>
</dbReference>
<dbReference type="AlphaFoldDB" id="A0A2I7KGP1"/>
<dbReference type="GeneID" id="31848667"/>
<name>A0A2I7KGP1_9RHOB</name>
<reference evidence="1 2" key="2">
    <citation type="journal article" date="2017" name="Genome Biol. Evol.">
        <title>Trajectories and Drivers of Genome Evolution in Surface-Associated Marine Phaeobacter.</title>
        <authorList>
            <person name="Freese H.M."/>
            <person name="Sikorski J."/>
            <person name="Bunk B."/>
            <person name="Scheuner C."/>
            <person name="Meier-Kolthoff J.P."/>
            <person name="Sproer C."/>
            <person name="Gram L."/>
            <person name="Overmann J."/>
        </authorList>
    </citation>
    <scope>NUCLEOTIDE SEQUENCE [LARGE SCALE GENOMIC DNA]</scope>
    <source>
        <strain evidence="1 2">P88</strain>
        <plasmid evidence="2">pp88_e</plasmid>
    </source>
</reference>